<reference evidence="2 3" key="1">
    <citation type="submission" date="2023-08" db="EMBL/GenBank/DDBJ databases">
        <title>Draft genome sequence of Algoriphagus taiwanensis.</title>
        <authorList>
            <person name="Takatani N."/>
            <person name="Hosokawa M."/>
            <person name="Sawabe T."/>
        </authorList>
    </citation>
    <scope>NUCLEOTIDE SEQUENCE [LARGE SCALE GENOMIC DNA]</scope>
    <source>
        <strain evidence="2 3">JCM 19755</strain>
    </source>
</reference>
<comment type="caution">
    <text evidence="2">The sequence shown here is derived from an EMBL/GenBank/DDBJ whole genome shotgun (WGS) entry which is preliminary data.</text>
</comment>
<keyword evidence="3" id="KW-1185">Reference proteome</keyword>
<organism evidence="2 3">
    <name type="scientific">Algoriphagus taiwanensis</name>
    <dbReference type="NCBI Taxonomy" id="1445656"/>
    <lineage>
        <taxon>Bacteria</taxon>
        <taxon>Pseudomonadati</taxon>
        <taxon>Bacteroidota</taxon>
        <taxon>Cytophagia</taxon>
        <taxon>Cytophagales</taxon>
        <taxon>Cyclobacteriaceae</taxon>
        <taxon>Algoriphagus</taxon>
    </lineage>
</organism>
<dbReference type="EMBL" id="BTPE01000011">
    <property type="protein sequence ID" value="GMQ34731.1"/>
    <property type="molecule type" value="Genomic_DNA"/>
</dbReference>
<dbReference type="RefSeq" id="WP_338229552.1">
    <property type="nucleotide sequence ID" value="NZ_BTPE01000011.1"/>
</dbReference>
<dbReference type="InterPro" id="IPR000595">
    <property type="entry name" value="cNMP-bd_dom"/>
</dbReference>
<sequence length="187" mass="21907">MENILRTLENFPELGQEAKAAFEEKLQWIDLERGTLVEKSETICDYLYFVTAGSLRSYYHKDNKDVTVSFTLPGEFTTSMYSFISRNPSYESIEAMEPTRLARIHHDDLIGLFDSHHSLERVYRLLLEQYYISLEEQLVFAKFKSARERYLELMENRPKVIQKASVGQIASYLDMSIETLSRIRAKI</sequence>
<evidence type="ECO:0000313" key="2">
    <source>
        <dbReference type="EMBL" id="GMQ34731.1"/>
    </source>
</evidence>
<proteinExistence type="predicted"/>
<evidence type="ECO:0000259" key="1">
    <source>
        <dbReference type="Pfam" id="PF00027"/>
    </source>
</evidence>
<dbReference type="InterPro" id="IPR014710">
    <property type="entry name" value="RmlC-like_jellyroll"/>
</dbReference>
<dbReference type="SUPFAM" id="SSF51206">
    <property type="entry name" value="cAMP-binding domain-like"/>
    <property type="match status" value="1"/>
</dbReference>
<dbReference type="Proteomes" id="UP001307705">
    <property type="component" value="Unassembled WGS sequence"/>
</dbReference>
<protein>
    <submittedName>
        <fullName evidence="2">Crp/Fnr family transcriptional regulator</fullName>
    </submittedName>
</protein>
<dbReference type="Gene3D" id="2.60.120.10">
    <property type="entry name" value="Jelly Rolls"/>
    <property type="match status" value="1"/>
</dbReference>
<dbReference type="InterPro" id="IPR018490">
    <property type="entry name" value="cNMP-bd_dom_sf"/>
</dbReference>
<feature type="domain" description="Cyclic nucleotide-binding" evidence="1">
    <location>
        <begin position="31"/>
        <end position="116"/>
    </location>
</feature>
<accession>A0ABQ6Q3N0</accession>
<name>A0ABQ6Q3N0_9BACT</name>
<gene>
    <name evidence="2" type="ORF">Ataiwa_30040</name>
</gene>
<dbReference type="Pfam" id="PF00027">
    <property type="entry name" value="cNMP_binding"/>
    <property type="match status" value="1"/>
</dbReference>
<dbReference type="CDD" id="cd00038">
    <property type="entry name" value="CAP_ED"/>
    <property type="match status" value="1"/>
</dbReference>
<evidence type="ECO:0000313" key="3">
    <source>
        <dbReference type="Proteomes" id="UP001307705"/>
    </source>
</evidence>